<feature type="signal peptide" evidence="2">
    <location>
        <begin position="1"/>
        <end position="22"/>
    </location>
</feature>
<name>A0A9D1JHE7_9FIRM</name>
<protein>
    <submittedName>
        <fullName evidence="4">ABC transporter substrate-binding protein</fullName>
    </submittedName>
</protein>
<dbReference type="Pfam" id="PF09084">
    <property type="entry name" value="NMT1"/>
    <property type="match status" value="1"/>
</dbReference>
<feature type="domain" description="SsuA/THI5-like" evidence="3">
    <location>
        <begin position="133"/>
        <end position="285"/>
    </location>
</feature>
<proteinExistence type="predicted"/>
<accession>A0A9D1JHE7</accession>
<evidence type="ECO:0000313" key="5">
    <source>
        <dbReference type="Proteomes" id="UP000823982"/>
    </source>
</evidence>
<dbReference type="AlphaFoldDB" id="A0A9D1JHE7"/>
<evidence type="ECO:0000256" key="2">
    <source>
        <dbReference type="SAM" id="SignalP"/>
    </source>
</evidence>
<evidence type="ECO:0000256" key="1">
    <source>
        <dbReference type="SAM" id="MobiDB-lite"/>
    </source>
</evidence>
<dbReference type="PANTHER" id="PTHR30024:SF46">
    <property type="entry name" value="ABC TRANSPORTER, SUBSTRATE-BINDING LIPOPROTEIN"/>
    <property type="match status" value="1"/>
</dbReference>
<dbReference type="EMBL" id="DVIR01000002">
    <property type="protein sequence ID" value="HIS23804.1"/>
    <property type="molecule type" value="Genomic_DNA"/>
</dbReference>
<evidence type="ECO:0000259" key="3">
    <source>
        <dbReference type="Pfam" id="PF09084"/>
    </source>
</evidence>
<keyword evidence="2" id="KW-0732">Signal</keyword>
<dbReference type="Gene3D" id="3.40.190.10">
    <property type="entry name" value="Periplasmic binding protein-like II"/>
    <property type="match status" value="2"/>
</dbReference>
<organism evidence="4 5">
    <name type="scientific">Candidatus Faeciplasma gallinarum</name>
    <dbReference type="NCBI Taxonomy" id="2840799"/>
    <lineage>
        <taxon>Bacteria</taxon>
        <taxon>Bacillati</taxon>
        <taxon>Bacillota</taxon>
        <taxon>Clostridia</taxon>
        <taxon>Eubacteriales</taxon>
        <taxon>Oscillospiraceae</taxon>
        <taxon>Oscillospiraceae incertae sedis</taxon>
        <taxon>Candidatus Faeciplasma</taxon>
    </lineage>
</organism>
<dbReference type="SUPFAM" id="SSF53850">
    <property type="entry name" value="Periplasmic binding protein-like II"/>
    <property type="match status" value="1"/>
</dbReference>
<reference evidence="4" key="1">
    <citation type="submission" date="2020-10" db="EMBL/GenBank/DDBJ databases">
        <authorList>
            <person name="Gilroy R."/>
        </authorList>
    </citation>
    <scope>NUCLEOTIDE SEQUENCE</scope>
    <source>
        <strain evidence="4">CHK157-1446</strain>
    </source>
</reference>
<dbReference type="InterPro" id="IPR027024">
    <property type="entry name" value="UCP027386_ABC_sbc_TM0202"/>
</dbReference>
<dbReference type="InterPro" id="IPR015168">
    <property type="entry name" value="SsuA/THI5"/>
</dbReference>
<dbReference type="Proteomes" id="UP000823982">
    <property type="component" value="Unassembled WGS sequence"/>
</dbReference>
<feature type="chain" id="PRO_5039029445" evidence="2">
    <location>
        <begin position="23"/>
        <end position="354"/>
    </location>
</feature>
<feature type="region of interest" description="Disordered" evidence="1">
    <location>
        <begin position="25"/>
        <end position="55"/>
    </location>
</feature>
<gene>
    <name evidence="4" type="ORF">IAD01_00130</name>
</gene>
<sequence>MKKIVSIILSAMLLLTVFTGCGSTDNTDDAVTTQPDTTEAVTAEDDADAENTDEETFEPVEINIASLKGPTTMGMVKLMDDSDNGLTEGKYNVSIYGTADEIVPLIVSKDVDIANVPCNLASVLNNREGVDITVLDINTLGVLYVIETSDQINSVEDLKGKTIYSTGKGTTPEYCLNYILESNGIDPETDVTIEYKSEATEVAAMLENATDAIAVLPQPYVTVAMNQNDKIRIALDLTEEWEKIDGTQMVTGVTIVRNEFLEENKAAVDKFLEEYAESVEYVNSETDAAAALVGQYDIVAEAVAKKALPYCNIVCITGEDMKSSIDTYLNVLYNSDPTSVGGQLPDDSFYYINE</sequence>
<dbReference type="PIRSF" id="PIRSF027386">
    <property type="entry name" value="UCP027386_ABC_sbc_TM0202"/>
    <property type="match status" value="1"/>
</dbReference>
<evidence type="ECO:0000313" key="4">
    <source>
        <dbReference type="EMBL" id="HIS23804.1"/>
    </source>
</evidence>
<dbReference type="PROSITE" id="PS51257">
    <property type="entry name" value="PROKAR_LIPOPROTEIN"/>
    <property type="match status" value="1"/>
</dbReference>
<feature type="compositionally biased region" description="Acidic residues" evidence="1">
    <location>
        <begin position="42"/>
        <end position="55"/>
    </location>
</feature>
<dbReference type="PANTHER" id="PTHR30024">
    <property type="entry name" value="ALIPHATIC SULFONATES-BINDING PROTEIN-RELATED"/>
    <property type="match status" value="1"/>
</dbReference>
<reference evidence="4" key="2">
    <citation type="journal article" date="2021" name="PeerJ">
        <title>Extensive microbial diversity within the chicken gut microbiome revealed by metagenomics and culture.</title>
        <authorList>
            <person name="Gilroy R."/>
            <person name="Ravi A."/>
            <person name="Getino M."/>
            <person name="Pursley I."/>
            <person name="Horton D.L."/>
            <person name="Alikhan N.F."/>
            <person name="Baker D."/>
            <person name="Gharbi K."/>
            <person name="Hall N."/>
            <person name="Watson M."/>
            <person name="Adriaenssens E.M."/>
            <person name="Foster-Nyarko E."/>
            <person name="Jarju S."/>
            <person name="Secka A."/>
            <person name="Antonio M."/>
            <person name="Oren A."/>
            <person name="Chaudhuri R.R."/>
            <person name="La Ragione R."/>
            <person name="Hildebrand F."/>
            <person name="Pallen M.J."/>
        </authorList>
    </citation>
    <scope>NUCLEOTIDE SEQUENCE</scope>
    <source>
        <strain evidence="4">CHK157-1446</strain>
    </source>
</reference>
<comment type="caution">
    <text evidence="4">The sequence shown here is derived from an EMBL/GenBank/DDBJ whole genome shotgun (WGS) entry which is preliminary data.</text>
</comment>
<feature type="compositionally biased region" description="Polar residues" evidence="1">
    <location>
        <begin position="25"/>
        <end position="35"/>
    </location>
</feature>